<accession>A0A2C5ZH77</accession>
<sequence>MAPPTATPEKSSLRLTRMRARLAETSSIMGGLDARNQSTEPARRIRVIIHTPQSRHRARMAALEARLDALRREMDLIVTIERARVAIEHAEEISSVNDDQEKHQHHHNSANNKTIQSPLPPAPAHQPPPPPPPPPPAPVSLPPQTQLPGAQPWNFPDWDGESSMLPTPPVSPRSTP</sequence>
<dbReference type="Proteomes" id="UP000226431">
    <property type="component" value="Unassembled WGS sequence"/>
</dbReference>
<feature type="compositionally biased region" description="Pro residues" evidence="2">
    <location>
        <begin position="118"/>
        <end position="141"/>
    </location>
</feature>
<organism evidence="3 4">
    <name type="scientific">Ophiocordyceps camponoti-rufipedis</name>
    <dbReference type="NCBI Taxonomy" id="2004952"/>
    <lineage>
        <taxon>Eukaryota</taxon>
        <taxon>Fungi</taxon>
        <taxon>Dikarya</taxon>
        <taxon>Ascomycota</taxon>
        <taxon>Pezizomycotina</taxon>
        <taxon>Sordariomycetes</taxon>
        <taxon>Hypocreomycetidae</taxon>
        <taxon>Hypocreales</taxon>
        <taxon>Ophiocordycipitaceae</taxon>
        <taxon>Ophiocordyceps</taxon>
    </lineage>
</organism>
<feature type="coiled-coil region" evidence="1">
    <location>
        <begin position="53"/>
        <end position="80"/>
    </location>
</feature>
<dbReference type="EMBL" id="NJES01000018">
    <property type="protein sequence ID" value="PHH80377.1"/>
    <property type="molecule type" value="Genomic_DNA"/>
</dbReference>
<comment type="caution">
    <text evidence="3">The sequence shown here is derived from an EMBL/GenBank/DDBJ whole genome shotgun (WGS) entry which is preliminary data.</text>
</comment>
<dbReference type="AlphaFoldDB" id="A0A2C5ZH77"/>
<feature type="region of interest" description="Disordered" evidence="2">
    <location>
        <begin position="92"/>
        <end position="176"/>
    </location>
</feature>
<dbReference type="OrthoDB" id="10607245at2759"/>
<gene>
    <name evidence="3" type="ORF">CDD80_1822</name>
</gene>
<proteinExistence type="predicted"/>
<evidence type="ECO:0000256" key="2">
    <source>
        <dbReference type="SAM" id="MobiDB-lite"/>
    </source>
</evidence>
<name>A0A2C5ZH77_9HYPO</name>
<evidence type="ECO:0000256" key="1">
    <source>
        <dbReference type="SAM" id="Coils"/>
    </source>
</evidence>
<reference evidence="3 4" key="1">
    <citation type="submission" date="2017-06" db="EMBL/GenBank/DDBJ databases">
        <title>Ant-infecting Ophiocordyceps genomes reveal a high diversity of potential behavioral manipulation genes and a possible major role for enterotoxins.</title>
        <authorList>
            <person name="De Bekker C."/>
            <person name="Evans H.C."/>
            <person name="Brachmann A."/>
            <person name="Hughes D.P."/>
        </authorList>
    </citation>
    <scope>NUCLEOTIDE SEQUENCE [LARGE SCALE GENOMIC DNA]</scope>
    <source>
        <strain evidence="3 4">Map16</strain>
    </source>
</reference>
<feature type="compositionally biased region" description="Pro residues" evidence="2">
    <location>
        <begin position="166"/>
        <end position="176"/>
    </location>
</feature>
<keyword evidence="4" id="KW-1185">Reference proteome</keyword>
<protein>
    <submittedName>
        <fullName evidence="3">Uncharacterized protein</fullName>
    </submittedName>
</protein>
<evidence type="ECO:0000313" key="3">
    <source>
        <dbReference type="EMBL" id="PHH80377.1"/>
    </source>
</evidence>
<evidence type="ECO:0000313" key="4">
    <source>
        <dbReference type="Proteomes" id="UP000226431"/>
    </source>
</evidence>
<keyword evidence="1" id="KW-0175">Coiled coil</keyword>